<feature type="domain" description="Beta-Casp" evidence="6">
    <location>
        <begin position="479"/>
        <end position="600"/>
    </location>
</feature>
<dbReference type="SMART" id="SM01027">
    <property type="entry name" value="Beta-Casp"/>
    <property type="match status" value="1"/>
</dbReference>
<keyword evidence="4" id="KW-0539">Nucleus</keyword>
<proteinExistence type="predicted"/>
<evidence type="ECO:0000259" key="6">
    <source>
        <dbReference type="SMART" id="SM01027"/>
    </source>
</evidence>
<organism evidence="7 8">
    <name type="scientific">Citrus x changshan-huyou</name>
    <dbReference type="NCBI Taxonomy" id="2935761"/>
    <lineage>
        <taxon>Eukaryota</taxon>
        <taxon>Viridiplantae</taxon>
        <taxon>Streptophyta</taxon>
        <taxon>Embryophyta</taxon>
        <taxon>Tracheophyta</taxon>
        <taxon>Spermatophyta</taxon>
        <taxon>Magnoliopsida</taxon>
        <taxon>eudicotyledons</taxon>
        <taxon>Gunneridae</taxon>
        <taxon>Pentapetalae</taxon>
        <taxon>rosids</taxon>
        <taxon>malvids</taxon>
        <taxon>Sapindales</taxon>
        <taxon>Rutaceae</taxon>
        <taxon>Aurantioideae</taxon>
        <taxon>Citrus</taxon>
    </lineage>
</organism>
<dbReference type="Proteomes" id="UP001428341">
    <property type="component" value="Unassembled WGS sequence"/>
</dbReference>
<evidence type="ECO:0000256" key="1">
    <source>
        <dbReference type="ARBA" id="ARBA00004123"/>
    </source>
</evidence>
<dbReference type="AlphaFoldDB" id="A0AAP0M0M5"/>
<gene>
    <name evidence="7" type="ORF">WN944_020611</name>
</gene>
<dbReference type="GO" id="GO:0005737">
    <property type="term" value="C:cytoplasm"/>
    <property type="evidence" value="ECO:0007669"/>
    <property type="project" value="UniProtKB-SubCell"/>
</dbReference>
<accession>A0AAP0M0M5</accession>
<dbReference type="GO" id="GO:0032039">
    <property type="term" value="C:integrator complex"/>
    <property type="evidence" value="ECO:0007669"/>
    <property type="project" value="InterPro"/>
</dbReference>
<protein>
    <recommendedName>
        <fullName evidence="6">Beta-Casp domain-containing protein</fullName>
    </recommendedName>
</protein>
<dbReference type="Pfam" id="PF10996">
    <property type="entry name" value="Beta-Casp"/>
    <property type="match status" value="1"/>
</dbReference>
<evidence type="ECO:0000313" key="7">
    <source>
        <dbReference type="EMBL" id="KAK9189205.1"/>
    </source>
</evidence>
<evidence type="ECO:0000256" key="3">
    <source>
        <dbReference type="ARBA" id="ARBA00022490"/>
    </source>
</evidence>
<name>A0AAP0M0M5_9ROSI</name>
<reference evidence="7 8" key="1">
    <citation type="submission" date="2024-05" db="EMBL/GenBank/DDBJ databases">
        <title>Haplotype-resolved chromosome-level genome assembly of Huyou (Citrus changshanensis).</title>
        <authorList>
            <person name="Miao C."/>
            <person name="Chen W."/>
            <person name="Wu Y."/>
            <person name="Wang L."/>
            <person name="Zhao S."/>
            <person name="Grierson D."/>
            <person name="Xu C."/>
            <person name="Chen K."/>
        </authorList>
    </citation>
    <scope>NUCLEOTIDE SEQUENCE [LARGE SCALE GENOMIC DNA]</scope>
    <source>
        <strain evidence="7">01-14</strain>
        <tissue evidence="7">Leaf</tissue>
    </source>
</reference>
<dbReference type="EMBL" id="JBCGBO010000007">
    <property type="protein sequence ID" value="KAK9189205.1"/>
    <property type="molecule type" value="Genomic_DNA"/>
</dbReference>
<dbReference type="InterPro" id="IPR027074">
    <property type="entry name" value="Integrator_9su"/>
</dbReference>
<evidence type="ECO:0000313" key="8">
    <source>
        <dbReference type="Proteomes" id="UP001428341"/>
    </source>
</evidence>
<evidence type="ECO:0000256" key="2">
    <source>
        <dbReference type="ARBA" id="ARBA00004496"/>
    </source>
</evidence>
<dbReference type="InterPro" id="IPR036866">
    <property type="entry name" value="RibonucZ/Hydroxyglut_hydro"/>
</dbReference>
<dbReference type="InterPro" id="IPR022712">
    <property type="entry name" value="Beta_Casp"/>
</dbReference>
<keyword evidence="8" id="KW-1185">Reference proteome</keyword>
<sequence length="836" mass="94362">MSVLRCKRQAIYVVTHRISENKNPQPFGSPESFKIRNRSGRSDLKQPDRFSLQLRKDGAEKYVNAKVEIPKSEINKRRLKRPNPRRQPAALGPRLSSFSRTGAAFIDRQPRQLPFFQPLLCLAWAKYQFYKSHTPCGSTCLCQGGGFNFPPCHILNVSGFHVLFDCPLDLSALTVFSPLPNDFYKAICKENSDSQNRQKVEKPLDANDLIFAEPWYKTVNNLHLWNVSFIDVVLISSPMGMLGLPFLTRMEGFSAKIYITEAAARIGQLMMEELICMNMEYRQFYGAEESSGPQWMKWEELELLPSALRKIALGEDGSELGGWMPLYSAAHVKDCISKVQTLRFGEEACYNGILIIKAFSSGLDIGACNWIISGAKGNIAYISGSNFASGHAMDFDYRAIQGSDLILYSDLSSLDSTEDIDQSSFSDDNNNWEELMNSLSNYDESVEEMEKLAFICSCAIDSVKAGGSVLIPINRVGVFLQLLEQIAIFMECSSLKIPIYIISSVAEELLAYTNTIPEWLCKQRQEKLFSGDPLFAHVKLIKEKKIHVFPAVHSPKLLMNWQEPCIVFSPHWSLRLGPTIHLLRRWSGDHNSLLVLENEVDAELAVLPFKPISMKVLQCSFLSGKKYSYPSFSFVCLFYCNSLFFCRLQKVQPLLKILQPKLVLFPEEWRTHVSFSDVTSFSVSHYSENETIHIPSLKESAELEIAADIASKFQWRMLKQKKLNITRLKGRLFVNHGKHQLLPENEPGGSSQTRPFLHWGSPDPENLLAELSKMGINGSVERCMTDAESEDGFTVKVQDPEKSMIEVRAAVTVISAADKNLASRIVKAMENILEGI</sequence>
<feature type="region of interest" description="Disordered" evidence="5">
    <location>
        <begin position="73"/>
        <end position="93"/>
    </location>
</feature>
<keyword evidence="3" id="KW-0963">Cytoplasm</keyword>
<dbReference type="PANTHER" id="PTHR46094:SF1">
    <property type="entry name" value="INTEGRATOR COMPLEX SUBUNIT 9"/>
    <property type="match status" value="1"/>
</dbReference>
<feature type="region of interest" description="Disordered" evidence="5">
    <location>
        <begin position="20"/>
        <end position="45"/>
    </location>
</feature>
<dbReference type="SUPFAM" id="SSF56281">
    <property type="entry name" value="Metallo-hydrolase/oxidoreductase"/>
    <property type="match status" value="1"/>
</dbReference>
<comment type="subcellular location">
    <subcellularLocation>
        <location evidence="2">Cytoplasm</location>
    </subcellularLocation>
    <subcellularLocation>
        <location evidence="1">Nucleus</location>
    </subcellularLocation>
</comment>
<dbReference type="GO" id="GO:0034472">
    <property type="term" value="P:snRNA 3'-end processing"/>
    <property type="evidence" value="ECO:0007669"/>
    <property type="project" value="TreeGrafter"/>
</dbReference>
<evidence type="ECO:0000256" key="4">
    <source>
        <dbReference type="ARBA" id="ARBA00023242"/>
    </source>
</evidence>
<evidence type="ECO:0000256" key="5">
    <source>
        <dbReference type="SAM" id="MobiDB-lite"/>
    </source>
</evidence>
<comment type="caution">
    <text evidence="7">The sequence shown here is derived from an EMBL/GenBank/DDBJ whole genome shotgun (WGS) entry which is preliminary data.</text>
</comment>
<dbReference type="Gene3D" id="3.60.15.10">
    <property type="entry name" value="Ribonuclease Z/Hydroxyacylglutathione hydrolase-like"/>
    <property type="match status" value="1"/>
</dbReference>
<dbReference type="PANTHER" id="PTHR46094">
    <property type="entry name" value="INTEGRATOR COMPLEX SUBUNIT 9"/>
    <property type="match status" value="1"/>
</dbReference>
<dbReference type="Gene3D" id="3.40.50.10890">
    <property type="match status" value="1"/>
</dbReference>